<evidence type="ECO:0000313" key="3">
    <source>
        <dbReference type="Proteomes" id="UP001062901"/>
    </source>
</evidence>
<feature type="domain" description="HTH cro/C1-type" evidence="1">
    <location>
        <begin position="1"/>
        <end position="35"/>
    </location>
</feature>
<dbReference type="Gene3D" id="1.10.260.40">
    <property type="entry name" value="lambda repressor-like DNA-binding domains"/>
    <property type="match status" value="1"/>
</dbReference>
<accession>A0ABQ0P0A6</accession>
<protein>
    <recommendedName>
        <fullName evidence="1">HTH cro/C1-type domain-containing protein</fullName>
    </recommendedName>
</protein>
<proteinExistence type="predicted"/>
<evidence type="ECO:0000313" key="2">
    <source>
        <dbReference type="EMBL" id="GBQ08052.1"/>
    </source>
</evidence>
<keyword evidence="3" id="KW-1185">Reference proteome</keyword>
<sequence length="86" mass="9756">MSGNSISQYEAGRAYPRQKPFGLLIKELEVTSSYLLTGDDPKEKIKAQTKYEKELLEIMRKTTPQNQKVLLDAMHALSQSLDKKKG</sequence>
<dbReference type="InterPro" id="IPR001387">
    <property type="entry name" value="Cro/C1-type_HTH"/>
</dbReference>
<dbReference type="EMBL" id="BAQD01000061">
    <property type="protein sequence ID" value="GBQ08052.1"/>
    <property type="molecule type" value="Genomic_DNA"/>
</dbReference>
<reference evidence="2" key="1">
    <citation type="submission" date="2013-04" db="EMBL/GenBank/DDBJ databases">
        <title>The genome sequencing project of 58 acetic acid bacteria.</title>
        <authorList>
            <person name="Okamoto-Kainuma A."/>
            <person name="Ishikawa M."/>
            <person name="Umino S."/>
            <person name="Koizumi Y."/>
            <person name="Shiwa Y."/>
            <person name="Yoshikawa H."/>
            <person name="Matsutani M."/>
            <person name="Matsushita K."/>
        </authorList>
    </citation>
    <scope>NUCLEOTIDE SEQUENCE</scope>
    <source>
        <strain evidence="2">DSM 15669</strain>
    </source>
</reference>
<comment type="caution">
    <text evidence="2">The sequence shown here is derived from an EMBL/GenBank/DDBJ whole genome shotgun (WGS) entry which is preliminary data.</text>
</comment>
<gene>
    <name evidence="2" type="ORF">AA15669_1638</name>
</gene>
<dbReference type="PROSITE" id="PS50943">
    <property type="entry name" value="HTH_CROC1"/>
    <property type="match status" value="1"/>
</dbReference>
<evidence type="ECO:0000259" key="1">
    <source>
        <dbReference type="PROSITE" id="PS50943"/>
    </source>
</evidence>
<organism evidence="2 3">
    <name type="scientific">Saccharibacter floricola DSM 15669</name>
    <dbReference type="NCBI Taxonomy" id="1123227"/>
    <lineage>
        <taxon>Bacteria</taxon>
        <taxon>Pseudomonadati</taxon>
        <taxon>Pseudomonadota</taxon>
        <taxon>Alphaproteobacteria</taxon>
        <taxon>Acetobacterales</taxon>
        <taxon>Acetobacteraceae</taxon>
        <taxon>Saccharibacter</taxon>
    </lineage>
</organism>
<name>A0ABQ0P0A6_9PROT</name>
<dbReference type="Proteomes" id="UP001062901">
    <property type="component" value="Unassembled WGS sequence"/>
</dbReference>
<dbReference type="InterPro" id="IPR010982">
    <property type="entry name" value="Lambda_DNA-bd_dom_sf"/>
</dbReference>